<protein>
    <submittedName>
        <fullName evidence="1">Uncharacterized protein</fullName>
    </submittedName>
</protein>
<dbReference type="EMBL" id="WJBH02000010">
    <property type="protein sequence ID" value="KAI9551974.1"/>
    <property type="molecule type" value="Genomic_DNA"/>
</dbReference>
<evidence type="ECO:0000313" key="2">
    <source>
        <dbReference type="Proteomes" id="UP000820818"/>
    </source>
</evidence>
<sequence length="82" mass="9610">MEANDIMIKNSQLGHLRPRQSRAGEDVTFRSEQLPFYKRIVLFFKKGSCSSEIVIDILRKICTFSRTRNGRKLLEKTKRAHN</sequence>
<proteinExistence type="predicted"/>
<dbReference type="Proteomes" id="UP000820818">
    <property type="component" value="Linkage Group LG10"/>
</dbReference>
<evidence type="ECO:0000313" key="1">
    <source>
        <dbReference type="EMBL" id="KAI9551974.1"/>
    </source>
</evidence>
<gene>
    <name evidence="1" type="ORF">GHT06_022311</name>
</gene>
<accession>A0AAD5KH19</accession>
<dbReference type="AlphaFoldDB" id="A0AAD5KH19"/>
<organism evidence="1 2">
    <name type="scientific">Daphnia sinensis</name>
    <dbReference type="NCBI Taxonomy" id="1820382"/>
    <lineage>
        <taxon>Eukaryota</taxon>
        <taxon>Metazoa</taxon>
        <taxon>Ecdysozoa</taxon>
        <taxon>Arthropoda</taxon>
        <taxon>Crustacea</taxon>
        <taxon>Branchiopoda</taxon>
        <taxon>Diplostraca</taxon>
        <taxon>Cladocera</taxon>
        <taxon>Anomopoda</taxon>
        <taxon>Daphniidae</taxon>
        <taxon>Daphnia</taxon>
        <taxon>Daphnia similis group</taxon>
    </lineage>
</organism>
<keyword evidence="2" id="KW-1185">Reference proteome</keyword>
<comment type="caution">
    <text evidence="1">The sequence shown here is derived from an EMBL/GenBank/DDBJ whole genome shotgun (WGS) entry which is preliminary data.</text>
</comment>
<name>A0AAD5KH19_9CRUS</name>
<reference evidence="1 2" key="1">
    <citation type="submission" date="2022-05" db="EMBL/GenBank/DDBJ databases">
        <title>A multi-omics perspective on studying reproductive biology in Daphnia sinensis.</title>
        <authorList>
            <person name="Jia J."/>
        </authorList>
    </citation>
    <scope>NUCLEOTIDE SEQUENCE [LARGE SCALE GENOMIC DNA]</scope>
    <source>
        <strain evidence="1 2">WSL</strain>
    </source>
</reference>